<name>A0A7C4TM04_UNCKA</name>
<evidence type="ECO:0000313" key="1">
    <source>
        <dbReference type="EMBL" id="HGW29892.1"/>
    </source>
</evidence>
<dbReference type="AlphaFoldDB" id="A0A7C4TM04"/>
<comment type="caution">
    <text evidence="1">The sequence shown here is derived from an EMBL/GenBank/DDBJ whole genome shotgun (WGS) entry which is preliminary data.</text>
</comment>
<accession>A0A7C4TM04</accession>
<evidence type="ECO:0008006" key="2">
    <source>
        <dbReference type="Google" id="ProtNLM"/>
    </source>
</evidence>
<proteinExistence type="predicted"/>
<sequence length="111" mass="12634">MENLFNTLNAKKIHYSRNKFVTTGIGTDVNYLVANAQKSGPEYFLYLGLIRKHKAVLELVKTFANLSEKLVVAGPLKDIPYCKEVISEIDKYPNITYYGEVKIEDEGYPLN</sequence>
<dbReference type="Gene3D" id="3.40.50.2000">
    <property type="entry name" value="Glycogen Phosphorylase B"/>
    <property type="match status" value="1"/>
</dbReference>
<organism evidence="1">
    <name type="scientific">candidate division WWE3 bacterium</name>
    <dbReference type="NCBI Taxonomy" id="2053526"/>
    <lineage>
        <taxon>Bacteria</taxon>
        <taxon>Katanobacteria</taxon>
    </lineage>
</organism>
<dbReference type="SUPFAM" id="SSF53756">
    <property type="entry name" value="UDP-Glycosyltransferase/glycogen phosphorylase"/>
    <property type="match status" value="1"/>
</dbReference>
<dbReference type="EMBL" id="DSRT01000173">
    <property type="protein sequence ID" value="HGW29892.1"/>
    <property type="molecule type" value="Genomic_DNA"/>
</dbReference>
<gene>
    <name evidence="1" type="ORF">ENR63_03155</name>
</gene>
<reference evidence="1" key="1">
    <citation type="journal article" date="2020" name="mSystems">
        <title>Genome- and Community-Level Interaction Insights into Carbon Utilization and Element Cycling Functions of Hydrothermarchaeota in Hydrothermal Sediment.</title>
        <authorList>
            <person name="Zhou Z."/>
            <person name="Liu Y."/>
            <person name="Xu W."/>
            <person name="Pan J."/>
            <person name="Luo Z.H."/>
            <person name="Li M."/>
        </authorList>
    </citation>
    <scope>NUCLEOTIDE SEQUENCE [LARGE SCALE GENOMIC DNA]</scope>
    <source>
        <strain evidence="1">SpSt-417</strain>
    </source>
</reference>
<protein>
    <recommendedName>
        <fullName evidence="2">Glycosyltransferase</fullName>
    </recommendedName>
</protein>